<comment type="caution">
    <text evidence="1">The sequence shown here is derived from an EMBL/GenBank/DDBJ whole genome shotgun (WGS) entry which is preliminary data.</text>
</comment>
<dbReference type="AlphaFoldDB" id="A0A2G8LA45"/>
<reference evidence="1 2" key="1">
    <citation type="journal article" date="2017" name="PLoS Biol.">
        <title>The sea cucumber genome provides insights into morphological evolution and visceral regeneration.</title>
        <authorList>
            <person name="Zhang X."/>
            <person name="Sun L."/>
            <person name="Yuan J."/>
            <person name="Sun Y."/>
            <person name="Gao Y."/>
            <person name="Zhang L."/>
            <person name="Li S."/>
            <person name="Dai H."/>
            <person name="Hamel J.F."/>
            <person name="Liu C."/>
            <person name="Yu Y."/>
            <person name="Liu S."/>
            <person name="Lin W."/>
            <person name="Guo K."/>
            <person name="Jin S."/>
            <person name="Xu P."/>
            <person name="Storey K.B."/>
            <person name="Huan P."/>
            <person name="Zhang T."/>
            <person name="Zhou Y."/>
            <person name="Zhang J."/>
            <person name="Lin C."/>
            <person name="Li X."/>
            <person name="Xing L."/>
            <person name="Huo D."/>
            <person name="Sun M."/>
            <person name="Wang L."/>
            <person name="Mercier A."/>
            <person name="Li F."/>
            <person name="Yang H."/>
            <person name="Xiang J."/>
        </authorList>
    </citation>
    <scope>NUCLEOTIDE SEQUENCE [LARGE SCALE GENOMIC DNA]</scope>
    <source>
        <strain evidence="1">Shaxun</strain>
        <tissue evidence="1">Muscle</tissue>
    </source>
</reference>
<evidence type="ECO:0000313" key="2">
    <source>
        <dbReference type="Proteomes" id="UP000230750"/>
    </source>
</evidence>
<accession>A0A2G8LA45</accession>
<gene>
    <name evidence="1" type="ORF">BSL78_05956</name>
</gene>
<evidence type="ECO:0000313" key="1">
    <source>
        <dbReference type="EMBL" id="PIK57138.1"/>
    </source>
</evidence>
<dbReference type="OrthoDB" id="5973910at2759"/>
<proteinExistence type="predicted"/>
<dbReference type="STRING" id="307972.A0A2G8LA45"/>
<keyword evidence="2" id="KW-1185">Reference proteome</keyword>
<name>A0A2G8LA45_STIJA</name>
<sequence length="485" mass="54858">MTRHPGIIITETNLWQLTFQPTTDRALDQQGWRSARDSRYRCQLRNTSWCSEKDQLIQMRIIPYNFQSDSDLSFSSNSSVVVELLPSYLKLLKLAKLTLPHCLVLKKGCEWKAKIYSSHHEEGNQPVWRPQPDTSHVLTERNCEINLKSFSWKKVEVDDKKVKGKYIVLYAAKVLSSSESVTHIHVGYYWDILGCEKIVSMNEVSVLFQLPSVFLKRGKLPLECHFVKLDPPAWTCGSEGGNLKKIPFDTVANTVGQFRIFVLNIKEGTQERPACTCYFEAGQGSKLVELIFILKRSRTLHGECLANSIVYEATVTSGSDSRSYVGLTGGDFKSSYRNHTKSSRNRKHEKETGLSKHIWALRSKGSDNTIEWNILKQSDTHQRESEACNLCMADKEQKTRAGIALSPRQPLTHTPTAEEVFVDQFTCLMIGARAVSCVKRRAEEGAGKGNDIMLYLTRKGSREKEKYQASPSVAELLLVLAVRAS</sequence>
<protein>
    <submittedName>
        <fullName evidence="1">Uncharacterized protein</fullName>
    </submittedName>
</protein>
<dbReference type="EMBL" id="MRZV01000152">
    <property type="protein sequence ID" value="PIK57138.1"/>
    <property type="molecule type" value="Genomic_DNA"/>
</dbReference>
<dbReference type="Proteomes" id="UP000230750">
    <property type="component" value="Unassembled WGS sequence"/>
</dbReference>
<organism evidence="1 2">
    <name type="scientific">Stichopus japonicus</name>
    <name type="common">Sea cucumber</name>
    <dbReference type="NCBI Taxonomy" id="307972"/>
    <lineage>
        <taxon>Eukaryota</taxon>
        <taxon>Metazoa</taxon>
        <taxon>Echinodermata</taxon>
        <taxon>Eleutherozoa</taxon>
        <taxon>Echinozoa</taxon>
        <taxon>Holothuroidea</taxon>
        <taxon>Aspidochirotacea</taxon>
        <taxon>Aspidochirotida</taxon>
        <taxon>Stichopodidae</taxon>
        <taxon>Apostichopus</taxon>
    </lineage>
</organism>
<dbReference type="Gene3D" id="2.60.220.30">
    <property type="match status" value="1"/>
</dbReference>